<protein>
    <submittedName>
        <fullName evidence="2">Uncharacterized protein</fullName>
    </submittedName>
</protein>
<gene>
    <name evidence="2" type="ORF">G6O67_000609</name>
</gene>
<keyword evidence="3" id="KW-1185">Reference proteome</keyword>
<dbReference type="Proteomes" id="UP000557566">
    <property type="component" value="Unassembled WGS sequence"/>
</dbReference>
<evidence type="ECO:0000256" key="1">
    <source>
        <dbReference type="SAM" id="Phobius"/>
    </source>
</evidence>
<feature type="transmembrane region" description="Helical" evidence="1">
    <location>
        <begin position="448"/>
        <end position="469"/>
    </location>
</feature>
<evidence type="ECO:0000313" key="3">
    <source>
        <dbReference type="Proteomes" id="UP000557566"/>
    </source>
</evidence>
<keyword evidence="1" id="KW-0812">Transmembrane</keyword>
<comment type="caution">
    <text evidence="2">The sequence shown here is derived from an EMBL/GenBank/DDBJ whole genome shotgun (WGS) entry which is preliminary data.</text>
</comment>
<dbReference type="EMBL" id="JAAVMX010000001">
    <property type="protein sequence ID" value="KAF4513322.1"/>
    <property type="molecule type" value="Genomic_DNA"/>
</dbReference>
<sequence length="643" mass="66459">MYGNVCVGPVVSYPADKVLNRDLTRTHVLEGAAAVSMWRDAFWSQGPGHLLCDGDGGHPVCVGSATEGIDGVTRADPVLKLGPVPGVVDAPGAVAESQVVQRPGGGIEASVVAAEVSARVERVAQFRLSVEDARVAGSLTVTVAALGDAASAGPKGHEVAEADAAQVRERIAVALGVDTVGAHLEAAVAGRGGGAGHGAAVVVVDGAVCAVLAPGRAAPELGPAAVERVRDAPRRRQVGLGRVSDDVAAVPARQLAGLAARARLPPRLAVAEPAAARLALLGHLVVARVAGVPEPSQVSLAQVGPLLHQLLAHAALRLEALAARVAERRVHVASAALADAHAVVAGRRLIVVAVLGGVSSPHVLPPRYLALVRRLGIRVPVVGAVAALDYVLAHHVPVARPRCRHELPLRVRCAKVARLGLDLDAPLVRGPFLLDLFLPGLPGLLGRWLLLLLLLFSLLFALAILVLVLGLDIGVVVLVAAPFPSLVLGRPALPLRCRRRRPGLAAGLRLRRGFLSTLWLGRISLLGIWRSVVIGPALALRRCRRRLVLLCISRHATVFPKTLSLGSRGGGCSRLRRGALVGRLLLGLDMRPQYTGGAGLGLGGYRVGASSRAASKARAGCRPLGMPGPARGAGVRRSCSRGH</sequence>
<accession>A0A8H4PZJ5</accession>
<dbReference type="AlphaFoldDB" id="A0A8H4PZJ5"/>
<evidence type="ECO:0000313" key="2">
    <source>
        <dbReference type="EMBL" id="KAF4513322.1"/>
    </source>
</evidence>
<keyword evidence="1" id="KW-0472">Membrane</keyword>
<keyword evidence="1" id="KW-1133">Transmembrane helix</keyword>
<name>A0A8H4PZJ5_9HYPO</name>
<reference evidence="2 3" key="1">
    <citation type="journal article" date="2020" name="Genome Biol. Evol.">
        <title>A new high-quality draft genome assembly of the Chinese cordyceps Ophiocordyceps sinensis.</title>
        <authorList>
            <person name="Shu R."/>
            <person name="Zhang J."/>
            <person name="Meng Q."/>
            <person name="Zhang H."/>
            <person name="Zhou G."/>
            <person name="Li M."/>
            <person name="Wu P."/>
            <person name="Zhao Y."/>
            <person name="Chen C."/>
            <person name="Qin Q."/>
        </authorList>
    </citation>
    <scope>NUCLEOTIDE SEQUENCE [LARGE SCALE GENOMIC DNA]</scope>
    <source>
        <strain evidence="2 3">IOZ07</strain>
    </source>
</reference>
<organism evidence="2 3">
    <name type="scientific">Ophiocordyceps sinensis</name>
    <dbReference type="NCBI Taxonomy" id="72228"/>
    <lineage>
        <taxon>Eukaryota</taxon>
        <taxon>Fungi</taxon>
        <taxon>Dikarya</taxon>
        <taxon>Ascomycota</taxon>
        <taxon>Pezizomycotina</taxon>
        <taxon>Sordariomycetes</taxon>
        <taxon>Hypocreomycetidae</taxon>
        <taxon>Hypocreales</taxon>
        <taxon>Ophiocordycipitaceae</taxon>
        <taxon>Ophiocordyceps</taxon>
    </lineage>
</organism>
<feature type="transmembrane region" description="Helical" evidence="1">
    <location>
        <begin position="514"/>
        <end position="539"/>
    </location>
</feature>
<proteinExistence type="predicted"/>